<dbReference type="KEGG" id="samy:DB32_001899"/>
<dbReference type="STRING" id="927083.DB32_001899"/>
<keyword evidence="1" id="KW-0732">Signal</keyword>
<evidence type="ECO:0000313" key="3">
    <source>
        <dbReference type="Proteomes" id="UP000034883"/>
    </source>
</evidence>
<keyword evidence="3" id="KW-1185">Reference proteome</keyword>
<evidence type="ECO:0000256" key="1">
    <source>
        <dbReference type="SAM" id="SignalP"/>
    </source>
</evidence>
<reference evidence="2 3" key="1">
    <citation type="submission" date="2015-03" db="EMBL/GenBank/DDBJ databases">
        <title>Genome assembly of Sandaracinus amylolyticus DSM 53668.</title>
        <authorList>
            <person name="Sharma G."/>
            <person name="Subramanian S."/>
        </authorList>
    </citation>
    <scope>NUCLEOTIDE SEQUENCE [LARGE SCALE GENOMIC DNA]</scope>
    <source>
        <strain evidence="2 3">DSM 53668</strain>
    </source>
</reference>
<gene>
    <name evidence="2" type="ORF">DB32_001899</name>
</gene>
<sequence>MRKLAATFLVVLLASVVPVATVESVLPAIAQAQDASREAALILRILSYDRNLAQRATNGRVAVLIVYQQGNGASEAERSRVVTALNALGARTTVSNMQARAVEHAFRDRATLVQAARTAGATAIFVCGGLGGAAQQISQAAREARTLSMTSESEGVRRGGLGVGLVADGSQVRLVINLPAVEAEGARLDAAVLRLAEVIR</sequence>
<feature type="chain" id="PRO_5002511634" evidence="1">
    <location>
        <begin position="20"/>
        <end position="200"/>
    </location>
</feature>
<dbReference type="Proteomes" id="UP000034883">
    <property type="component" value="Chromosome"/>
</dbReference>
<protein>
    <submittedName>
        <fullName evidence="2">Uncharacterized protein</fullName>
    </submittedName>
</protein>
<evidence type="ECO:0000313" key="2">
    <source>
        <dbReference type="EMBL" id="AKF04750.1"/>
    </source>
</evidence>
<organism evidence="2 3">
    <name type="scientific">Sandaracinus amylolyticus</name>
    <dbReference type="NCBI Taxonomy" id="927083"/>
    <lineage>
        <taxon>Bacteria</taxon>
        <taxon>Pseudomonadati</taxon>
        <taxon>Myxococcota</taxon>
        <taxon>Polyangia</taxon>
        <taxon>Polyangiales</taxon>
        <taxon>Sandaracinaceae</taxon>
        <taxon>Sandaracinus</taxon>
    </lineage>
</organism>
<proteinExistence type="predicted"/>
<dbReference type="RefSeq" id="WP_053232058.1">
    <property type="nucleotide sequence ID" value="NZ_CP011125.1"/>
</dbReference>
<name>A0A0F6W114_9BACT</name>
<feature type="signal peptide" evidence="1">
    <location>
        <begin position="1"/>
        <end position="19"/>
    </location>
</feature>
<accession>A0A0F6W114</accession>
<dbReference type="EMBL" id="CP011125">
    <property type="protein sequence ID" value="AKF04750.1"/>
    <property type="molecule type" value="Genomic_DNA"/>
</dbReference>
<dbReference type="Pfam" id="PF13689">
    <property type="entry name" value="DUF4154"/>
    <property type="match status" value="1"/>
</dbReference>
<dbReference type="InterPro" id="IPR025293">
    <property type="entry name" value="YfiR/HmsC-like"/>
</dbReference>
<dbReference type="AlphaFoldDB" id="A0A0F6W114"/>